<feature type="transmembrane region" description="Helical" evidence="1">
    <location>
        <begin position="735"/>
        <end position="757"/>
    </location>
</feature>
<feature type="transmembrane region" description="Helical" evidence="1">
    <location>
        <begin position="56"/>
        <end position="79"/>
    </location>
</feature>
<dbReference type="EMBL" id="JACOOH010000012">
    <property type="protein sequence ID" value="MBC5623556.1"/>
    <property type="molecule type" value="Genomic_DNA"/>
</dbReference>
<feature type="transmembrane region" description="Helical" evidence="1">
    <location>
        <begin position="117"/>
        <end position="139"/>
    </location>
</feature>
<evidence type="ECO:0000313" key="3">
    <source>
        <dbReference type="EMBL" id="MBC5623556.1"/>
    </source>
</evidence>
<keyword evidence="1" id="KW-0472">Membrane</keyword>
<evidence type="ECO:0000259" key="2">
    <source>
        <dbReference type="Pfam" id="PF09822"/>
    </source>
</evidence>
<evidence type="ECO:0000256" key="1">
    <source>
        <dbReference type="SAM" id="Phobius"/>
    </source>
</evidence>
<name>A0ABR7D6G3_9BACT</name>
<organism evidence="3 4">
    <name type="scientific">Butyricimonas hominis</name>
    <dbReference type="NCBI Taxonomy" id="2763032"/>
    <lineage>
        <taxon>Bacteria</taxon>
        <taxon>Pseudomonadati</taxon>
        <taxon>Bacteroidota</taxon>
        <taxon>Bacteroidia</taxon>
        <taxon>Bacteroidales</taxon>
        <taxon>Odoribacteraceae</taxon>
        <taxon>Butyricimonas</taxon>
    </lineage>
</organism>
<evidence type="ECO:0000313" key="4">
    <source>
        <dbReference type="Proteomes" id="UP000646484"/>
    </source>
</evidence>
<proteinExistence type="predicted"/>
<dbReference type="Pfam" id="PF09822">
    <property type="entry name" value="ABC_transp_aux"/>
    <property type="match status" value="1"/>
</dbReference>
<dbReference type="Pfam" id="PF12679">
    <property type="entry name" value="ABC2_membrane_2"/>
    <property type="match status" value="1"/>
</dbReference>
<feature type="domain" description="ABC-type uncharacterised transport system" evidence="2">
    <location>
        <begin position="452"/>
        <end position="684"/>
    </location>
</feature>
<dbReference type="InterPro" id="IPR019196">
    <property type="entry name" value="ABC_transp_unknown"/>
</dbReference>
<comment type="caution">
    <text evidence="3">The sequence shown here is derived from an EMBL/GenBank/DDBJ whole genome shotgun (WGS) entry which is preliminary data.</text>
</comment>
<dbReference type="RefSeq" id="WP_186978588.1">
    <property type="nucleotide sequence ID" value="NZ_JACOOH010000012.1"/>
</dbReference>
<feature type="transmembrane region" description="Helical" evidence="1">
    <location>
        <begin position="259"/>
        <end position="276"/>
    </location>
</feature>
<feature type="transmembrane region" description="Helical" evidence="1">
    <location>
        <begin position="20"/>
        <end position="44"/>
    </location>
</feature>
<keyword evidence="1" id="KW-1133">Transmembrane helix</keyword>
<accession>A0ABR7D6G3</accession>
<feature type="transmembrane region" description="Helical" evidence="1">
    <location>
        <begin position="174"/>
        <end position="193"/>
    </location>
</feature>
<protein>
    <submittedName>
        <fullName evidence="3">Gldg family protein</fullName>
    </submittedName>
</protein>
<gene>
    <name evidence="3" type="ORF">H8S64_20890</name>
</gene>
<feature type="transmembrane region" description="Helical" evidence="1">
    <location>
        <begin position="146"/>
        <end position="168"/>
    </location>
</feature>
<sequence length="762" mass="87127">MKKIYKIAQAELQMLFYSPVAWLILVVFAFQAAMAFMGPAMNYVINQQFGLRESGLTYTLLAGNYGVLSTMQGYLYFYIPLLTMGLLSREIGSGSIKLLYSSPVSNWQIILGKYLSMMIYGLALMSVLLVIAVFGACTIKDFDFPAVLTGILGLYLLLCAYTAVGLFMSSLTSYQVVVAVLTLLMLGVLNYVRNWWQGIEFVRDITYWLSISGRADTFIGGLICSEDVLYFIIVSALFLSWTVIRLQANRQKSSWMTTWSKYVGVLFLVSFLGFLSSRPILMRYYDATATKMNTLTPNSQEIISKLEGGLTITTYANALDMENSWLGRPESVKYNEQVFRQYLRFKPEIKMKYIYYYDTVYSPRLDQMYPSLNTRERLIKISEMLDLDSNLYITPEKIRAQIDLRPEGNKFVRLLERENGEKTFLRVFNDMYREPGETEITAALKRLVMKLPKVGFLTGHGERDINQVGDRGYNFAWFKSARYALINQGFDIAEVNLDREISADIDILVVAEVRHEMDDTQKENLEKYIARGGNLFILSEPKREEYMGPLLAKFGVQMVPGELVQVAENYLPNLVLSYATKDAQEMIYHFKPQRGRMIITTPGVAGLEYQEDKGYKVIPLFMTDSLTWNELETTDFVDDTVRVNSEIGEVQKCYVTALALTREVGDKEQKIMIFGDADCISNVELSTNRVNVSNRNFSIIMGGFYWLSDKEVPIDVRRPALTDDFINLGKESLSVWKIILVWVLPGLLVVMSLLLWIRRRGR</sequence>
<keyword evidence="1" id="KW-0812">Transmembrane</keyword>
<reference evidence="3 4" key="1">
    <citation type="submission" date="2020-08" db="EMBL/GenBank/DDBJ databases">
        <title>Genome public.</title>
        <authorList>
            <person name="Liu C."/>
            <person name="Sun Q."/>
        </authorList>
    </citation>
    <scope>NUCLEOTIDE SEQUENCE [LARGE SCALE GENOMIC DNA]</scope>
    <source>
        <strain evidence="3 4">NSJ-56</strain>
    </source>
</reference>
<dbReference type="Proteomes" id="UP000646484">
    <property type="component" value="Unassembled WGS sequence"/>
</dbReference>
<keyword evidence="4" id="KW-1185">Reference proteome</keyword>